<gene>
    <name evidence="1" type="ORF">AUEXF2481DRAFT_225331</name>
</gene>
<dbReference type="RefSeq" id="XP_013343638.1">
    <property type="nucleotide sequence ID" value="XM_013488184.1"/>
</dbReference>
<name>A0A074Z7P7_AURSE</name>
<dbReference type="EMBL" id="KL584760">
    <property type="protein sequence ID" value="KEQ94906.1"/>
    <property type="molecule type" value="Genomic_DNA"/>
</dbReference>
<dbReference type="AlphaFoldDB" id="A0A074Z7P7"/>
<keyword evidence="2" id="KW-1185">Reference proteome</keyword>
<reference evidence="1 2" key="1">
    <citation type="journal article" date="2014" name="BMC Genomics">
        <title>Genome sequencing of four Aureobasidium pullulans varieties: biotechnological potential, stress tolerance, and description of new species.</title>
        <authorList>
            <person name="Gostin Ar C."/>
            <person name="Ohm R.A."/>
            <person name="Kogej T."/>
            <person name="Sonjak S."/>
            <person name="Turk M."/>
            <person name="Zajc J."/>
            <person name="Zalar P."/>
            <person name="Grube M."/>
            <person name="Sun H."/>
            <person name="Han J."/>
            <person name="Sharma A."/>
            <person name="Chiniquy J."/>
            <person name="Ngan C.Y."/>
            <person name="Lipzen A."/>
            <person name="Barry K."/>
            <person name="Grigoriev I.V."/>
            <person name="Gunde-Cimerman N."/>
        </authorList>
    </citation>
    <scope>NUCLEOTIDE SEQUENCE [LARGE SCALE GENOMIC DNA]</scope>
    <source>
        <strain evidence="1 2">EXF-2481</strain>
    </source>
</reference>
<sequence>MPLVCCAGRSKIILVLSELWKRRLVYTSLLCTDVFARTSSLHDDQQSSLFHSFLPDVWSLCPARRSRRNNSVRPVTAVPKRQTKLEREGQVCRQETYGCEIHGGIEEKQILLYLWAISLTCQKL</sequence>
<protein>
    <submittedName>
        <fullName evidence="1">Uncharacterized protein</fullName>
    </submittedName>
</protein>
<proteinExistence type="predicted"/>
<evidence type="ECO:0000313" key="2">
    <source>
        <dbReference type="Proteomes" id="UP000030641"/>
    </source>
</evidence>
<accession>A0A074Z7P7</accession>
<dbReference type="HOGENOM" id="CLU_2003458_0_0_1"/>
<dbReference type="InParanoid" id="A0A074Z7P7"/>
<dbReference type="Proteomes" id="UP000030641">
    <property type="component" value="Unassembled WGS sequence"/>
</dbReference>
<dbReference type="GeneID" id="25362646"/>
<evidence type="ECO:0000313" key="1">
    <source>
        <dbReference type="EMBL" id="KEQ94906.1"/>
    </source>
</evidence>
<organism evidence="1 2">
    <name type="scientific">Aureobasidium subglaciale (strain EXF-2481)</name>
    <name type="common">Aureobasidium pullulans var. subglaciale</name>
    <dbReference type="NCBI Taxonomy" id="1043005"/>
    <lineage>
        <taxon>Eukaryota</taxon>
        <taxon>Fungi</taxon>
        <taxon>Dikarya</taxon>
        <taxon>Ascomycota</taxon>
        <taxon>Pezizomycotina</taxon>
        <taxon>Dothideomycetes</taxon>
        <taxon>Dothideomycetidae</taxon>
        <taxon>Dothideales</taxon>
        <taxon>Saccotheciaceae</taxon>
        <taxon>Aureobasidium</taxon>
    </lineage>
</organism>